<accession>A0AAW0FCF5</accession>
<dbReference type="Proteomes" id="UP001430356">
    <property type="component" value="Unassembled WGS sequence"/>
</dbReference>
<dbReference type="EMBL" id="JAECZO010000023">
    <property type="protein sequence ID" value="KAK7201989.1"/>
    <property type="molecule type" value="Genomic_DNA"/>
</dbReference>
<dbReference type="AlphaFoldDB" id="A0AAW0FCF5"/>
<keyword evidence="3" id="KW-1185">Reference proteome</keyword>
<feature type="compositionally biased region" description="Acidic residues" evidence="1">
    <location>
        <begin position="319"/>
        <end position="328"/>
    </location>
</feature>
<evidence type="ECO:0000256" key="1">
    <source>
        <dbReference type="SAM" id="MobiDB-lite"/>
    </source>
</evidence>
<comment type="caution">
    <text evidence="2">The sequence shown here is derived from an EMBL/GenBank/DDBJ whole genome shotgun (WGS) entry which is preliminary data.</text>
</comment>
<evidence type="ECO:0000313" key="3">
    <source>
        <dbReference type="Proteomes" id="UP001430356"/>
    </source>
</evidence>
<evidence type="ECO:0000313" key="2">
    <source>
        <dbReference type="EMBL" id="KAK7201989.1"/>
    </source>
</evidence>
<organism evidence="2 3">
    <name type="scientific">Novymonas esmeraldas</name>
    <dbReference type="NCBI Taxonomy" id="1808958"/>
    <lineage>
        <taxon>Eukaryota</taxon>
        <taxon>Discoba</taxon>
        <taxon>Euglenozoa</taxon>
        <taxon>Kinetoplastea</taxon>
        <taxon>Metakinetoplastina</taxon>
        <taxon>Trypanosomatida</taxon>
        <taxon>Trypanosomatidae</taxon>
        <taxon>Novymonas</taxon>
    </lineage>
</organism>
<feature type="region of interest" description="Disordered" evidence="1">
    <location>
        <begin position="314"/>
        <end position="340"/>
    </location>
</feature>
<feature type="region of interest" description="Disordered" evidence="1">
    <location>
        <begin position="1041"/>
        <end position="1090"/>
    </location>
</feature>
<protein>
    <submittedName>
        <fullName evidence="2">Uncharacterized protein</fullName>
    </submittedName>
</protein>
<reference evidence="2 3" key="1">
    <citation type="journal article" date="2021" name="MBio">
        <title>A New Model Trypanosomatid, Novymonas esmeraldas: Genomic Perception of Its 'Candidatus Pandoraea novymonadis' Endosymbiont.</title>
        <authorList>
            <person name="Zakharova A."/>
            <person name="Saura A."/>
            <person name="Butenko A."/>
            <person name="Podesvova L."/>
            <person name="Warmusova S."/>
            <person name="Kostygov A.Y."/>
            <person name="Nenarokova A."/>
            <person name="Lukes J."/>
            <person name="Opperdoes F.R."/>
            <person name="Yurchenko V."/>
        </authorList>
    </citation>
    <scope>NUCLEOTIDE SEQUENCE [LARGE SCALE GENOMIC DNA]</scope>
    <source>
        <strain evidence="2 3">E262AT.01</strain>
    </source>
</reference>
<name>A0AAW0FCF5_9TRYP</name>
<feature type="compositionally biased region" description="Low complexity" evidence="1">
    <location>
        <begin position="1067"/>
        <end position="1090"/>
    </location>
</feature>
<gene>
    <name evidence="2" type="ORF">NESM_000266900</name>
</gene>
<proteinExistence type="predicted"/>
<sequence length="1090" mass="113605">MMHRKRRLTVQPVDASRFSGDGNGFVVSYVNGIDHLLVDPAATDQDVPLPLPSRVMVHAYAGAQLADAAVQTTEECVEEAAVNAAAVVACRVTALRPSSANPTAAYAVRAVDGPTKIVFFSGCQRLAEVRIDDGGSTATSRSVSPYMQRTCPMQCLRVEAGAAVTLDIAVFARDPHTLCACTPQLGRLQTLRFEESPIRCVGPGRAGYAEVTVLLENGVAAVCGVRCGGDASTHAAAAASAAEEDAGDAARPPTAAVRAAFQAGEELSSLHVLHALQLPGGASPSATPLQVAWAGAATLWVVYSDGSLVVVPCTAGDGGDPESNEEPAETPPPLRAPAGAGGEVALPSGVMVAARVLDMHLLLADAGASVVEQAEVHADPRAPVLHYAVITAPAGASSRELRYGTVRFLGLAKDRGLQWRQQRIAFHEHLCGVRFERGQFHVLSQGARGAGPLYVTSLPRDAPVASSAAAGRPEADAPHSTATAIMQSGEAELGHHCRSCEALLQELHHAAQHLAIEQDAEALQHQLVKAQHALYALLSRQQQSTGVTDLSPSESLPYRLLQRATQIFRELSAYSLLAHLGLMHTVSRPLRDVLRLSEAATANKAAQAQWTSLMRDTFRHEGVYQNSVVELAMWPSSTPLCVEGILGRLGLSAWDASCTVQSVLSGMGEVTADVALFLLYYSYAGLEDAVDAAGGTHTSLAEQVRQRQRRVWFLLLFGLPAELNVWAFACYAVDHGVHPAATASSADGATAPAYLMGAAVRQMGAPPFLQLLAPVVHGLAHVTALDVLLQLVPTCIAAYTGAGEEFPVSVAMRLLCVAVRTGSSGTIEALYAVMRGSPTLRHLAAQPLAYAALHAGSVSAMRGWVEVGSPAADTIEQTLRSAEGMQQRESVLASFYILQRRYEDALRVCGAATPADATQAQRWQVVRSYLRSLLSASSAAWGERPPALAADVDVRLPADEASTLPLWHPATLAAPLLQVSATDLAEQLARAASAAGENVRCGGSAGPAQRGAAAAPAAGPLLAGGAAQRYAYGAAAGENALTHPRPPLFRPSGLLTSVERGSGAGSCGASSSSSPPAAAAGGAVASSEYN</sequence>